<evidence type="ECO:0000313" key="2">
    <source>
        <dbReference type="EMBL" id="MFC3143293.1"/>
    </source>
</evidence>
<protein>
    <recommendedName>
        <fullName evidence="4">Transmembrane protein PGPGW</fullName>
    </recommendedName>
</protein>
<keyword evidence="1" id="KW-0472">Membrane</keyword>
<dbReference type="RefSeq" id="WP_275633264.1">
    <property type="nucleotide sequence ID" value="NZ_JARGYD010000004.1"/>
</dbReference>
<evidence type="ECO:0000256" key="1">
    <source>
        <dbReference type="SAM" id="Phobius"/>
    </source>
</evidence>
<accession>A0ABV7GRJ0</accession>
<evidence type="ECO:0008006" key="4">
    <source>
        <dbReference type="Google" id="ProtNLM"/>
    </source>
</evidence>
<keyword evidence="3" id="KW-1185">Reference proteome</keyword>
<dbReference type="Proteomes" id="UP001595632">
    <property type="component" value="Unassembled WGS sequence"/>
</dbReference>
<keyword evidence="1" id="KW-1133">Transmembrane helix</keyword>
<evidence type="ECO:0000313" key="3">
    <source>
        <dbReference type="Proteomes" id="UP001595632"/>
    </source>
</evidence>
<gene>
    <name evidence="2" type="ORF">ACFOGP_11265</name>
</gene>
<name>A0ABV7GRJ0_9RHOB</name>
<reference evidence="3" key="1">
    <citation type="journal article" date="2019" name="Int. J. Syst. Evol. Microbiol.">
        <title>The Global Catalogue of Microorganisms (GCM) 10K type strain sequencing project: providing services to taxonomists for standard genome sequencing and annotation.</title>
        <authorList>
            <consortium name="The Broad Institute Genomics Platform"/>
            <consortium name="The Broad Institute Genome Sequencing Center for Infectious Disease"/>
            <person name="Wu L."/>
            <person name="Ma J."/>
        </authorList>
    </citation>
    <scope>NUCLEOTIDE SEQUENCE [LARGE SCALE GENOMIC DNA]</scope>
    <source>
        <strain evidence="3">KCTC 52366</strain>
    </source>
</reference>
<proteinExistence type="predicted"/>
<organism evidence="2 3">
    <name type="scientific">Psychromarinibacter halotolerans</name>
    <dbReference type="NCBI Taxonomy" id="1775175"/>
    <lineage>
        <taxon>Bacteria</taxon>
        <taxon>Pseudomonadati</taxon>
        <taxon>Pseudomonadota</taxon>
        <taxon>Alphaproteobacteria</taxon>
        <taxon>Rhodobacterales</taxon>
        <taxon>Paracoccaceae</taxon>
        <taxon>Psychromarinibacter</taxon>
    </lineage>
</organism>
<comment type="caution">
    <text evidence="2">The sequence shown here is derived from an EMBL/GenBank/DDBJ whole genome shotgun (WGS) entry which is preliminary data.</text>
</comment>
<sequence>MIRERLRRALRMARAIVLRGQRWARRHLPPGMRLVVGLLLMIGGVFAFLPVLGLWMLPLGIAVAAVDVADFRAWLAARRTRKR</sequence>
<dbReference type="EMBL" id="JBHRTB010000010">
    <property type="protein sequence ID" value="MFC3143293.1"/>
    <property type="molecule type" value="Genomic_DNA"/>
</dbReference>
<keyword evidence="1" id="KW-0812">Transmembrane</keyword>
<feature type="transmembrane region" description="Helical" evidence="1">
    <location>
        <begin position="31"/>
        <end position="49"/>
    </location>
</feature>